<evidence type="ECO:0000256" key="1">
    <source>
        <dbReference type="ARBA" id="ARBA00023015"/>
    </source>
</evidence>
<dbReference type="Pfam" id="PF01047">
    <property type="entry name" value="MarR"/>
    <property type="match status" value="1"/>
</dbReference>
<feature type="domain" description="HTH marR-type" evidence="4">
    <location>
        <begin position="9"/>
        <end position="141"/>
    </location>
</feature>
<dbReference type="PANTHER" id="PTHR42756:SF1">
    <property type="entry name" value="TRANSCRIPTIONAL REPRESSOR OF EMRAB OPERON"/>
    <property type="match status" value="1"/>
</dbReference>
<keyword evidence="1" id="KW-0805">Transcription regulation</keyword>
<organism evidence="5 6">
    <name type="scientific">Enterovibrio qingdaonensis</name>
    <dbReference type="NCBI Taxonomy" id="2899818"/>
    <lineage>
        <taxon>Bacteria</taxon>
        <taxon>Pseudomonadati</taxon>
        <taxon>Pseudomonadota</taxon>
        <taxon>Gammaproteobacteria</taxon>
        <taxon>Vibrionales</taxon>
        <taxon>Vibrionaceae</taxon>
        <taxon>Enterovibrio</taxon>
    </lineage>
</organism>
<dbReference type="Gene3D" id="1.10.10.10">
    <property type="entry name" value="Winged helix-like DNA-binding domain superfamily/Winged helix DNA-binding domain"/>
    <property type="match status" value="1"/>
</dbReference>
<comment type="caution">
    <text evidence="5">The sequence shown here is derived from an EMBL/GenBank/DDBJ whole genome shotgun (WGS) entry which is preliminary data.</text>
</comment>
<evidence type="ECO:0000256" key="3">
    <source>
        <dbReference type="ARBA" id="ARBA00023163"/>
    </source>
</evidence>
<dbReference type="EMBL" id="JAJUBB010000011">
    <property type="protein sequence ID" value="MDD1782565.1"/>
    <property type="molecule type" value="Genomic_DNA"/>
</dbReference>
<dbReference type="SMART" id="SM00347">
    <property type="entry name" value="HTH_MARR"/>
    <property type="match status" value="1"/>
</dbReference>
<dbReference type="PANTHER" id="PTHR42756">
    <property type="entry name" value="TRANSCRIPTIONAL REGULATOR, MARR"/>
    <property type="match status" value="1"/>
</dbReference>
<sequence length="145" mass="16506">MTVSEFDRQTSFGWLINVVAGQAEKHLDAELKKHGLTVALWPTMMCLWEEEGVTQRQIAQKAKVESSTTTRTLDKLEKLELVERRADPDSRRNYRIFLTQKGKDLQPHVAHLPVDINAVLLASLDDSEQAQLVGLLQKVVHTIEY</sequence>
<gene>
    <name evidence="5" type="ORF">LRP49_15440</name>
</gene>
<dbReference type="Proteomes" id="UP001149821">
    <property type="component" value="Unassembled WGS sequence"/>
</dbReference>
<keyword evidence="6" id="KW-1185">Reference proteome</keyword>
<evidence type="ECO:0000259" key="4">
    <source>
        <dbReference type="PROSITE" id="PS50995"/>
    </source>
</evidence>
<dbReference type="InterPro" id="IPR000835">
    <property type="entry name" value="HTH_MarR-typ"/>
</dbReference>
<evidence type="ECO:0000256" key="2">
    <source>
        <dbReference type="ARBA" id="ARBA00023125"/>
    </source>
</evidence>
<protein>
    <submittedName>
        <fullName evidence="5">MarR family transcriptional regulator</fullName>
    </submittedName>
</protein>
<name>A0ABT5QQ00_9GAMM</name>
<dbReference type="SUPFAM" id="SSF46785">
    <property type="entry name" value="Winged helix' DNA-binding domain"/>
    <property type="match status" value="1"/>
</dbReference>
<evidence type="ECO:0000313" key="6">
    <source>
        <dbReference type="Proteomes" id="UP001149821"/>
    </source>
</evidence>
<accession>A0ABT5QQ00</accession>
<proteinExistence type="predicted"/>
<evidence type="ECO:0000313" key="5">
    <source>
        <dbReference type="EMBL" id="MDD1782565.1"/>
    </source>
</evidence>
<keyword evidence="3" id="KW-0804">Transcription</keyword>
<keyword evidence="2" id="KW-0238">DNA-binding</keyword>
<dbReference type="InterPro" id="IPR036388">
    <property type="entry name" value="WH-like_DNA-bd_sf"/>
</dbReference>
<reference evidence="5" key="1">
    <citation type="submission" date="2021-12" db="EMBL/GenBank/DDBJ databases">
        <title>Enterovibrio ZSDZ35 sp. nov. and Enterovibrio ZSDZ42 sp. nov., isolated from coastal seawater in Qingdao.</title>
        <authorList>
            <person name="Zhang P."/>
        </authorList>
    </citation>
    <scope>NUCLEOTIDE SEQUENCE</scope>
    <source>
        <strain evidence="5">ZSDZ35</strain>
    </source>
</reference>
<dbReference type="RefSeq" id="WP_274143202.1">
    <property type="nucleotide sequence ID" value="NZ_JAJUBB010000011.1"/>
</dbReference>
<dbReference type="PROSITE" id="PS50995">
    <property type="entry name" value="HTH_MARR_2"/>
    <property type="match status" value="1"/>
</dbReference>
<dbReference type="PRINTS" id="PR00598">
    <property type="entry name" value="HTHMARR"/>
</dbReference>
<dbReference type="InterPro" id="IPR036390">
    <property type="entry name" value="WH_DNA-bd_sf"/>
</dbReference>